<evidence type="ECO:0000256" key="6">
    <source>
        <dbReference type="SAM" id="SignalP"/>
    </source>
</evidence>
<dbReference type="Proteomes" id="UP000823847">
    <property type="component" value="Unassembled WGS sequence"/>
</dbReference>
<dbReference type="PROSITE" id="PS51273">
    <property type="entry name" value="GATASE_TYPE_1"/>
    <property type="match status" value="1"/>
</dbReference>
<evidence type="ECO:0000256" key="2">
    <source>
        <dbReference type="ARBA" id="ARBA00052718"/>
    </source>
</evidence>
<feature type="chain" id="PRO_5039391047" description="gamma-glutamyl-gamma-aminobutyrate hydrolase" evidence="6">
    <location>
        <begin position="22"/>
        <end position="279"/>
    </location>
</feature>
<gene>
    <name evidence="7" type="ORF">H9848_05325</name>
</gene>
<dbReference type="FunFam" id="3.40.50.880:FF:000030">
    <property type="entry name" value="Gamma-glutamyl-gamma-aminobutyrate hydrolase PuuD"/>
    <property type="match status" value="1"/>
</dbReference>
<keyword evidence="6" id="KW-0732">Signal</keyword>
<dbReference type="EC" id="3.5.1.94" evidence="5"/>
<proteinExistence type="inferred from homology"/>
<accession>A0A9D1XQQ2</accession>
<protein>
    <recommendedName>
        <fullName evidence="5">gamma-glutamyl-gamma-aminobutyrate hydrolase</fullName>
        <ecNumber evidence="5">3.5.1.94</ecNumber>
    </recommendedName>
</protein>
<dbReference type="EMBL" id="DXEN01000036">
    <property type="protein sequence ID" value="HIX86012.1"/>
    <property type="molecule type" value="Genomic_DNA"/>
</dbReference>
<comment type="function">
    <text evidence="3">Involved in the breakdown of putrescine via hydrolysis of the gamma-glutamyl linkage of gamma-glutamyl-gamma-aminobutyrate.</text>
</comment>
<dbReference type="Gene3D" id="3.40.50.880">
    <property type="match status" value="1"/>
</dbReference>
<feature type="signal peptide" evidence="6">
    <location>
        <begin position="1"/>
        <end position="21"/>
    </location>
</feature>
<evidence type="ECO:0000256" key="4">
    <source>
        <dbReference type="ARBA" id="ARBA00060634"/>
    </source>
</evidence>
<dbReference type="Pfam" id="PF07722">
    <property type="entry name" value="Peptidase_C26"/>
    <property type="match status" value="1"/>
</dbReference>
<dbReference type="GO" id="GO:0006598">
    <property type="term" value="P:polyamine catabolic process"/>
    <property type="evidence" value="ECO:0007669"/>
    <property type="project" value="TreeGrafter"/>
</dbReference>
<dbReference type="SUPFAM" id="SSF52317">
    <property type="entry name" value="Class I glutamine amidotransferase-like"/>
    <property type="match status" value="1"/>
</dbReference>
<keyword evidence="7" id="KW-0378">Hydrolase</keyword>
<dbReference type="CDD" id="cd01745">
    <property type="entry name" value="GATase1_2"/>
    <property type="match status" value="1"/>
</dbReference>
<comment type="caution">
    <text evidence="7">The sequence shown here is derived from an EMBL/GenBank/DDBJ whole genome shotgun (WGS) entry which is preliminary data.</text>
</comment>
<organism evidence="7 8">
    <name type="scientific">Candidatus Parabacteroides intestinigallinarum</name>
    <dbReference type="NCBI Taxonomy" id="2838722"/>
    <lineage>
        <taxon>Bacteria</taxon>
        <taxon>Pseudomonadati</taxon>
        <taxon>Bacteroidota</taxon>
        <taxon>Bacteroidia</taxon>
        <taxon>Bacteroidales</taxon>
        <taxon>Tannerellaceae</taxon>
        <taxon>Parabacteroides</taxon>
    </lineage>
</organism>
<comment type="catalytic activity">
    <reaction evidence="2">
        <text>4-(gamma-L-glutamylamino)butanoate + H2O = 4-aminobutanoate + L-glutamate</text>
        <dbReference type="Rhea" id="RHEA:19737"/>
        <dbReference type="ChEBI" id="CHEBI:15377"/>
        <dbReference type="ChEBI" id="CHEBI:29985"/>
        <dbReference type="ChEBI" id="CHEBI:58800"/>
        <dbReference type="ChEBI" id="CHEBI:59888"/>
        <dbReference type="EC" id="3.5.1.94"/>
    </reaction>
</comment>
<name>A0A9D1XQQ2_9BACT</name>
<evidence type="ECO:0000313" key="8">
    <source>
        <dbReference type="Proteomes" id="UP000823847"/>
    </source>
</evidence>
<evidence type="ECO:0000256" key="5">
    <source>
        <dbReference type="ARBA" id="ARBA00066788"/>
    </source>
</evidence>
<dbReference type="PANTHER" id="PTHR43235:SF1">
    <property type="entry name" value="GLUTAMINE AMIDOTRANSFERASE PB2B2.05-RELATED"/>
    <property type="match status" value="1"/>
</dbReference>
<dbReference type="InterPro" id="IPR029062">
    <property type="entry name" value="Class_I_gatase-like"/>
</dbReference>
<reference evidence="7" key="1">
    <citation type="journal article" date="2021" name="PeerJ">
        <title>Extensive microbial diversity within the chicken gut microbiome revealed by metagenomics and culture.</title>
        <authorList>
            <person name="Gilroy R."/>
            <person name="Ravi A."/>
            <person name="Getino M."/>
            <person name="Pursley I."/>
            <person name="Horton D.L."/>
            <person name="Alikhan N.F."/>
            <person name="Baker D."/>
            <person name="Gharbi K."/>
            <person name="Hall N."/>
            <person name="Watson M."/>
            <person name="Adriaenssens E.M."/>
            <person name="Foster-Nyarko E."/>
            <person name="Jarju S."/>
            <person name="Secka A."/>
            <person name="Antonio M."/>
            <person name="Oren A."/>
            <person name="Chaudhuri R.R."/>
            <person name="La Ragione R."/>
            <person name="Hildebrand F."/>
            <person name="Pallen M.J."/>
        </authorList>
    </citation>
    <scope>NUCLEOTIDE SEQUENCE</scope>
    <source>
        <strain evidence="7">ChiHecec2B26-12326</strain>
    </source>
</reference>
<dbReference type="AlphaFoldDB" id="A0A9D1XQQ2"/>
<dbReference type="PANTHER" id="PTHR43235">
    <property type="entry name" value="GLUTAMINE AMIDOTRANSFERASE PB2B2.05-RELATED"/>
    <property type="match status" value="1"/>
</dbReference>
<evidence type="ECO:0000313" key="7">
    <source>
        <dbReference type="EMBL" id="HIX86012.1"/>
    </source>
</evidence>
<dbReference type="GO" id="GO:0005829">
    <property type="term" value="C:cytosol"/>
    <property type="evidence" value="ECO:0007669"/>
    <property type="project" value="TreeGrafter"/>
</dbReference>
<dbReference type="InterPro" id="IPR044668">
    <property type="entry name" value="PuuD-like"/>
</dbReference>
<comment type="pathway">
    <text evidence="4">Amine and polyamine degradation; putrescine degradation; 4-aminobutanoate from putrescine: step 4/4.</text>
</comment>
<dbReference type="GO" id="GO:0033969">
    <property type="term" value="F:gamma-glutamyl-gamma-aminobutyrate hydrolase activity"/>
    <property type="evidence" value="ECO:0007669"/>
    <property type="project" value="UniProtKB-EC"/>
</dbReference>
<comment type="similarity">
    <text evidence="1">Belongs to the peptidase C26 family.</text>
</comment>
<evidence type="ECO:0000256" key="1">
    <source>
        <dbReference type="ARBA" id="ARBA00011083"/>
    </source>
</evidence>
<evidence type="ECO:0000256" key="3">
    <source>
        <dbReference type="ARBA" id="ARBA00055068"/>
    </source>
</evidence>
<sequence length="279" mass="30093">MKRIVMSILIGACGLWSGLRAQVPGSGIPDLQALYASVETDARETTAPLIGISASRTSDGGSRIGAAYVQAVVKAGGIPVVIPAVTDEQVLRGIIGRLDGLVLSGGADVNPQWYKEEPREELAQVDPTRDLYELKLIKLATDRDLPVLGICRGLQLLNVAFGGTLYQDIPTQRTHYVKHNQELPGSYGSHRAYIKKESRLASILGKDSVTINSFHHQAIKDLAPAFKPVAYAADGIIEAIEAPGRPILGVQWHPEALTQGGDTTMLKIFKHLINVSHHD</sequence>
<dbReference type="InterPro" id="IPR011697">
    <property type="entry name" value="Peptidase_C26"/>
</dbReference>
<reference evidence="7" key="2">
    <citation type="submission" date="2021-04" db="EMBL/GenBank/DDBJ databases">
        <authorList>
            <person name="Gilroy R."/>
        </authorList>
    </citation>
    <scope>NUCLEOTIDE SEQUENCE</scope>
    <source>
        <strain evidence="7">ChiHecec2B26-12326</strain>
    </source>
</reference>